<name>A0A165RJ72_9AGAM</name>
<evidence type="ECO:0000313" key="2">
    <source>
        <dbReference type="Proteomes" id="UP000076761"/>
    </source>
</evidence>
<keyword evidence="2" id="KW-1185">Reference proteome</keyword>
<dbReference type="AlphaFoldDB" id="A0A165RJ72"/>
<gene>
    <name evidence="1" type="ORF">NEOLEDRAFT_1135722</name>
</gene>
<dbReference type="EMBL" id="KV425581">
    <property type="protein sequence ID" value="KZT23889.1"/>
    <property type="molecule type" value="Genomic_DNA"/>
</dbReference>
<dbReference type="STRING" id="1314782.A0A165RJ72"/>
<reference evidence="1 2" key="1">
    <citation type="journal article" date="2016" name="Mol. Biol. Evol.">
        <title>Comparative Genomics of Early-Diverging Mushroom-Forming Fungi Provides Insights into the Origins of Lignocellulose Decay Capabilities.</title>
        <authorList>
            <person name="Nagy L.G."/>
            <person name="Riley R."/>
            <person name="Tritt A."/>
            <person name="Adam C."/>
            <person name="Daum C."/>
            <person name="Floudas D."/>
            <person name="Sun H."/>
            <person name="Yadav J.S."/>
            <person name="Pangilinan J."/>
            <person name="Larsson K.H."/>
            <person name="Matsuura K."/>
            <person name="Barry K."/>
            <person name="Labutti K."/>
            <person name="Kuo R."/>
            <person name="Ohm R.A."/>
            <person name="Bhattacharya S.S."/>
            <person name="Shirouzu T."/>
            <person name="Yoshinaga Y."/>
            <person name="Martin F.M."/>
            <person name="Grigoriev I.V."/>
            <person name="Hibbett D.S."/>
        </authorList>
    </citation>
    <scope>NUCLEOTIDE SEQUENCE [LARGE SCALE GENOMIC DNA]</scope>
    <source>
        <strain evidence="1 2">HHB14362 ss-1</strain>
    </source>
</reference>
<accession>A0A165RJ72</accession>
<protein>
    <submittedName>
        <fullName evidence="1">Uncharacterized protein</fullName>
    </submittedName>
</protein>
<dbReference type="Proteomes" id="UP000076761">
    <property type="component" value="Unassembled WGS sequence"/>
</dbReference>
<organism evidence="1 2">
    <name type="scientific">Neolentinus lepideus HHB14362 ss-1</name>
    <dbReference type="NCBI Taxonomy" id="1314782"/>
    <lineage>
        <taxon>Eukaryota</taxon>
        <taxon>Fungi</taxon>
        <taxon>Dikarya</taxon>
        <taxon>Basidiomycota</taxon>
        <taxon>Agaricomycotina</taxon>
        <taxon>Agaricomycetes</taxon>
        <taxon>Gloeophyllales</taxon>
        <taxon>Gloeophyllaceae</taxon>
        <taxon>Neolentinus</taxon>
    </lineage>
</organism>
<dbReference type="InParanoid" id="A0A165RJ72"/>
<proteinExistence type="predicted"/>
<evidence type="ECO:0000313" key="1">
    <source>
        <dbReference type="EMBL" id="KZT23889.1"/>
    </source>
</evidence>
<sequence length="94" mass="10204">MSSIARFPNFHFLPSSLSPLSNVRGKINVVVAVLEIDGPDMHTLKKWPESGKEVAVLKMIGDEHGAVAALTSWKEIADAWGVVPVKRGDVVLLE</sequence>
<dbReference type="OrthoDB" id="2570580at2759"/>